<protein>
    <submittedName>
        <fullName evidence="2">Uncharacterized protein</fullName>
    </submittedName>
</protein>
<sequence length="119" mass="13253">VPAAPLAVKRGRPLADHRNRPRHNIHRTGPVADPYRSACVGVGQRRRAARDDPPDAAAYHPYARTIFAGRQRLVAEYRRRADADGGYRLWHHHSGGPGADAYQHGAQRPDRRRTRAGAV</sequence>
<dbReference type="AlphaFoldDB" id="A0A6J4VHI4"/>
<feature type="region of interest" description="Disordered" evidence="1">
    <location>
        <begin position="90"/>
        <end position="119"/>
    </location>
</feature>
<reference evidence="2" key="1">
    <citation type="submission" date="2020-02" db="EMBL/GenBank/DDBJ databases">
        <authorList>
            <person name="Meier V. D."/>
        </authorList>
    </citation>
    <scope>NUCLEOTIDE SEQUENCE</scope>
    <source>
        <strain evidence="2">AVDCRST_MAG86</strain>
    </source>
</reference>
<feature type="non-terminal residue" evidence="2">
    <location>
        <position position="1"/>
    </location>
</feature>
<gene>
    <name evidence="2" type="ORF">AVDCRST_MAG86-2628</name>
</gene>
<feature type="compositionally biased region" description="Basic residues" evidence="1">
    <location>
        <begin position="110"/>
        <end position="119"/>
    </location>
</feature>
<organism evidence="2">
    <name type="scientific">uncultured Truepera sp</name>
    <dbReference type="NCBI Taxonomy" id="543023"/>
    <lineage>
        <taxon>Bacteria</taxon>
        <taxon>Thermotogati</taxon>
        <taxon>Deinococcota</taxon>
        <taxon>Deinococci</taxon>
        <taxon>Trueperales</taxon>
        <taxon>Trueperaceae</taxon>
        <taxon>Truepera</taxon>
        <taxon>environmental samples</taxon>
    </lineage>
</organism>
<dbReference type="EMBL" id="CADCWP010000229">
    <property type="protein sequence ID" value="CAA9579491.1"/>
    <property type="molecule type" value="Genomic_DNA"/>
</dbReference>
<feature type="non-terminal residue" evidence="2">
    <location>
        <position position="119"/>
    </location>
</feature>
<accession>A0A6J4VHI4</accession>
<name>A0A6J4VHI4_9DEIN</name>
<feature type="region of interest" description="Disordered" evidence="1">
    <location>
        <begin position="1"/>
        <end position="36"/>
    </location>
</feature>
<proteinExistence type="predicted"/>
<evidence type="ECO:0000313" key="2">
    <source>
        <dbReference type="EMBL" id="CAA9579491.1"/>
    </source>
</evidence>
<evidence type="ECO:0000256" key="1">
    <source>
        <dbReference type="SAM" id="MobiDB-lite"/>
    </source>
</evidence>